<gene>
    <name evidence="1" type="ORF">UFOPK1807_00398</name>
</gene>
<proteinExistence type="predicted"/>
<reference evidence="1" key="1">
    <citation type="submission" date="2020-05" db="EMBL/GenBank/DDBJ databases">
        <authorList>
            <person name="Chiriac C."/>
            <person name="Salcher M."/>
            <person name="Ghai R."/>
            <person name="Kavagutti S V."/>
        </authorList>
    </citation>
    <scope>NUCLEOTIDE SEQUENCE</scope>
</reference>
<dbReference type="EMBL" id="CAEZUI010000031">
    <property type="protein sequence ID" value="CAB4593279.1"/>
    <property type="molecule type" value="Genomic_DNA"/>
</dbReference>
<accession>A0A6J6FZS6</accession>
<protein>
    <submittedName>
        <fullName evidence="1">Unannotated protein</fullName>
    </submittedName>
</protein>
<sequence>MRLWSVEVTVLTNCAPHESRFSTPCLGVAIVGRSTNVVTMPLP</sequence>
<dbReference type="AlphaFoldDB" id="A0A6J6FZS6"/>
<name>A0A6J6FZS6_9ZZZZ</name>
<organism evidence="1">
    <name type="scientific">freshwater metagenome</name>
    <dbReference type="NCBI Taxonomy" id="449393"/>
    <lineage>
        <taxon>unclassified sequences</taxon>
        <taxon>metagenomes</taxon>
        <taxon>ecological metagenomes</taxon>
    </lineage>
</organism>
<evidence type="ECO:0000313" key="1">
    <source>
        <dbReference type="EMBL" id="CAB4593279.1"/>
    </source>
</evidence>